<name>A0A368X7K5_MARNT</name>
<evidence type="ECO:0000313" key="1">
    <source>
        <dbReference type="EMBL" id="RCW63981.1"/>
    </source>
</evidence>
<gene>
    <name evidence="1" type="ORF">DET61_11622</name>
</gene>
<reference evidence="1 2" key="1">
    <citation type="submission" date="2018-07" db="EMBL/GenBank/DDBJ databases">
        <title>Freshwater and sediment microbial communities from various areas in North America, analyzing microbe dynamics in response to fracking.</title>
        <authorList>
            <person name="Lamendella R."/>
        </authorList>
    </citation>
    <scope>NUCLEOTIDE SEQUENCE [LARGE SCALE GENOMIC DNA]</scope>
    <source>
        <strain evidence="1 2">105B</strain>
    </source>
</reference>
<dbReference type="AlphaFoldDB" id="A0A368X7K5"/>
<dbReference type="Proteomes" id="UP000253647">
    <property type="component" value="Unassembled WGS sequence"/>
</dbReference>
<protein>
    <submittedName>
        <fullName evidence="1">Uncharacterized protein</fullName>
    </submittedName>
</protein>
<comment type="caution">
    <text evidence="1">The sequence shown here is derived from an EMBL/GenBank/DDBJ whole genome shotgun (WGS) entry which is preliminary data.</text>
</comment>
<organism evidence="1 2">
    <name type="scientific">Marinobacter nauticus</name>
    <name type="common">Marinobacter hydrocarbonoclasticus</name>
    <name type="synonym">Marinobacter aquaeolei</name>
    <dbReference type="NCBI Taxonomy" id="2743"/>
    <lineage>
        <taxon>Bacteria</taxon>
        <taxon>Pseudomonadati</taxon>
        <taxon>Pseudomonadota</taxon>
        <taxon>Gammaproteobacteria</taxon>
        <taxon>Pseudomonadales</taxon>
        <taxon>Marinobacteraceae</taxon>
        <taxon>Marinobacter</taxon>
    </lineage>
</organism>
<sequence>MSDVVPACGGTEPISVIKGRRWQYVYQPSSGRHGYLDVDNDLITWHRSFHPAFAPQFEGQSEPSMEVRMQEWREQDEVSLYW</sequence>
<accession>A0A368X7K5</accession>
<proteinExistence type="predicted"/>
<evidence type="ECO:0000313" key="2">
    <source>
        <dbReference type="Proteomes" id="UP000253647"/>
    </source>
</evidence>
<dbReference type="EMBL" id="QPJI01000016">
    <property type="protein sequence ID" value="RCW63981.1"/>
    <property type="molecule type" value="Genomic_DNA"/>
</dbReference>